<dbReference type="PROSITE" id="PS50157">
    <property type="entry name" value="ZINC_FINGER_C2H2_2"/>
    <property type="match status" value="1"/>
</dbReference>
<feature type="compositionally biased region" description="Pro residues" evidence="2">
    <location>
        <begin position="309"/>
        <end position="322"/>
    </location>
</feature>
<feature type="domain" description="C2H2-type" evidence="3">
    <location>
        <begin position="331"/>
        <end position="366"/>
    </location>
</feature>
<evidence type="ECO:0000256" key="1">
    <source>
        <dbReference type="PROSITE-ProRule" id="PRU00042"/>
    </source>
</evidence>
<evidence type="ECO:0000256" key="2">
    <source>
        <dbReference type="SAM" id="MobiDB-lite"/>
    </source>
</evidence>
<gene>
    <name evidence="4" type="ORF">BD410DRAFT_60480</name>
</gene>
<evidence type="ECO:0000313" key="4">
    <source>
        <dbReference type="EMBL" id="TDL24767.1"/>
    </source>
</evidence>
<dbReference type="AlphaFoldDB" id="A0A4Y7QAS4"/>
<feature type="compositionally biased region" description="Pro residues" evidence="2">
    <location>
        <begin position="173"/>
        <end position="189"/>
    </location>
</feature>
<dbReference type="Proteomes" id="UP000294933">
    <property type="component" value="Unassembled WGS sequence"/>
</dbReference>
<dbReference type="OrthoDB" id="3176823at2759"/>
<dbReference type="STRING" id="50990.A0A4Y7QAS4"/>
<name>A0A4Y7QAS4_9AGAM</name>
<evidence type="ECO:0000259" key="3">
    <source>
        <dbReference type="PROSITE" id="PS50157"/>
    </source>
</evidence>
<dbReference type="GO" id="GO:0008270">
    <property type="term" value="F:zinc ion binding"/>
    <property type="evidence" value="ECO:0007669"/>
    <property type="project" value="UniProtKB-KW"/>
</dbReference>
<feature type="region of interest" description="Disordered" evidence="2">
    <location>
        <begin position="163"/>
        <end position="328"/>
    </location>
</feature>
<dbReference type="InterPro" id="IPR036236">
    <property type="entry name" value="Znf_C2H2_sf"/>
</dbReference>
<keyword evidence="5" id="KW-1185">Reference proteome</keyword>
<keyword evidence="1" id="KW-0862">Zinc</keyword>
<sequence length="419" mass="46508">MDSFFEPNADPLSFLELESPSSSTFQPPVDLGKRSSVAVALSGHWSGSTDSTLPLSTPSPPAIDFSPTNEIFPPYSFLFYGDNSYSTSNCHEYYPFEPEADEFLKGYDDAYHGNSFGQPLVNTLPAELGRDLLSPKCDRQSSCTQTISPKQLIAPLPTPELSTAREEASCAIPPSPPPSPSPVLRPPPLSSSDPVASTVCSDSLEPIPVVSPTPSVARRSKRKEYSTLLDDDADMDEDEYRCADDSADSDYRPEHPSPAKSSVVDRRRNTARLSNKKAKAKFATQQARQKTPKKPTPSPSKRRRGSRPTTPPPSPSRSPSPEPDSSAHTKFTCHVIWSTGEPCTQSFQRPADLIRHLTSVHNERQIRCEKCHGTYSRSDALERHIKKGCVGRARKRRRRNYELNTERSSRMRLDEDDEE</sequence>
<keyword evidence="1" id="KW-0479">Metal-binding</keyword>
<reference evidence="4 5" key="1">
    <citation type="submission" date="2018-06" db="EMBL/GenBank/DDBJ databases">
        <title>A transcriptomic atlas of mushroom development highlights an independent origin of complex multicellularity.</title>
        <authorList>
            <consortium name="DOE Joint Genome Institute"/>
            <person name="Krizsan K."/>
            <person name="Almasi E."/>
            <person name="Merenyi Z."/>
            <person name="Sahu N."/>
            <person name="Viragh M."/>
            <person name="Koszo T."/>
            <person name="Mondo S."/>
            <person name="Kiss B."/>
            <person name="Balint B."/>
            <person name="Kues U."/>
            <person name="Barry K."/>
            <person name="Hegedus J.C."/>
            <person name="Henrissat B."/>
            <person name="Johnson J."/>
            <person name="Lipzen A."/>
            <person name="Ohm R."/>
            <person name="Nagy I."/>
            <person name="Pangilinan J."/>
            <person name="Yan J."/>
            <person name="Xiong Y."/>
            <person name="Grigoriev I.V."/>
            <person name="Hibbett D.S."/>
            <person name="Nagy L.G."/>
        </authorList>
    </citation>
    <scope>NUCLEOTIDE SEQUENCE [LARGE SCALE GENOMIC DNA]</scope>
    <source>
        <strain evidence="4 5">SZMC22713</strain>
    </source>
</reference>
<organism evidence="4 5">
    <name type="scientific">Rickenella mellea</name>
    <dbReference type="NCBI Taxonomy" id="50990"/>
    <lineage>
        <taxon>Eukaryota</taxon>
        <taxon>Fungi</taxon>
        <taxon>Dikarya</taxon>
        <taxon>Basidiomycota</taxon>
        <taxon>Agaricomycotina</taxon>
        <taxon>Agaricomycetes</taxon>
        <taxon>Hymenochaetales</taxon>
        <taxon>Rickenellaceae</taxon>
        <taxon>Rickenella</taxon>
    </lineage>
</organism>
<protein>
    <recommendedName>
        <fullName evidence="3">C2H2-type domain-containing protein</fullName>
    </recommendedName>
</protein>
<feature type="compositionally biased region" description="Basic and acidic residues" evidence="2">
    <location>
        <begin position="240"/>
        <end position="268"/>
    </location>
</feature>
<dbReference type="Gene3D" id="3.30.160.60">
    <property type="entry name" value="Classic Zinc Finger"/>
    <property type="match status" value="1"/>
</dbReference>
<dbReference type="Pfam" id="PF00096">
    <property type="entry name" value="zf-C2H2"/>
    <property type="match status" value="1"/>
</dbReference>
<dbReference type="EMBL" id="ML170165">
    <property type="protein sequence ID" value="TDL24767.1"/>
    <property type="molecule type" value="Genomic_DNA"/>
</dbReference>
<dbReference type="InterPro" id="IPR013087">
    <property type="entry name" value="Znf_C2H2_type"/>
</dbReference>
<accession>A0A4Y7QAS4</accession>
<proteinExistence type="predicted"/>
<feature type="compositionally biased region" description="Acidic residues" evidence="2">
    <location>
        <begin position="229"/>
        <end position="239"/>
    </location>
</feature>
<dbReference type="SUPFAM" id="SSF57667">
    <property type="entry name" value="beta-beta-alpha zinc fingers"/>
    <property type="match status" value="1"/>
</dbReference>
<evidence type="ECO:0000313" key="5">
    <source>
        <dbReference type="Proteomes" id="UP000294933"/>
    </source>
</evidence>
<keyword evidence="1" id="KW-0863">Zinc-finger</keyword>
<dbReference type="VEuPathDB" id="FungiDB:BD410DRAFT_60480"/>